<dbReference type="CDD" id="cd18809">
    <property type="entry name" value="SF1_C_RecD"/>
    <property type="match status" value="1"/>
</dbReference>
<evidence type="ECO:0000256" key="1">
    <source>
        <dbReference type="SAM" id="MobiDB-lite"/>
    </source>
</evidence>
<dbReference type="EnsemblMetazoa" id="Aqu2.1.38075_001">
    <property type="protein sequence ID" value="Aqu2.1.38075_001"/>
    <property type="gene ID" value="Aqu2.1.38075"/>
</dbReference>
<feature type="region of interest" description="Disordered" evidence="1">
    <location>
        <begin position="63"/>
        <end position="94"/>
    </location>
</feature>
<dbReference type="AlphaFoldDB" id="A0A1X7VCQ0"/>
<protein>
    <recommendedName>
        <fullName evidence="3">ATP-dependent DNA helicase</fullName>
    </recommendedName>
</protein>
<evidence type="ECO:0000313" key="2">
    <source>
        <dbReference type="EnsemblMetazoa" id="Aqu2.1.38075_001"/>
    </source>
</evidence>
<dbReference type="PANTHER" id="PTHR47642">
    <property type="entry name" value="ATP-DEPENDENT DNA HELICASE"/>
    <property type="match status" value="1"/>
</dbReference>
<dbReference type="OrthoDB" id="416437at2759"/>
<accession>A0A1X7VCQ0</accession>
<name>A0A1X7VCQ0_AMPQE</name>
<dbReference type="InterPro" id="IPR027417">
    <property type="entry name" value="P-loop_NTPase"/>
</dbReference>
<dbReference type="PANTHER" id="PTHR47642:SF3">
    <property type="entry name" value="ATP-DEPENDENT DNA HELICASE"/>
    <property type="match status" value="1"/>
</dbReference>
<dbReference type="SUPFAM" id="SSF52540">
    <property type="entry name" value="P-loop containing nucleoside triphosphate hydrolases"/>
    <property type="match status" value="1"/>
</dbReference>
<organism evidence="2">
    <name type="scientific">Amphimedon queenslandica</name>
    <name type="common">Sponge</name>
    <dbReference type="NCBI Taxonomy" id="400682"/>
    <lineage>
        <taxon>Eukaryota</taxon>
        <taxon>Metazoa</taxon>
        <taxon>Porifera</taxon>
        <taxon>Demospongiae</taxon>
        <taxon>Heteroscleromorpha</taxon>
        <taxon>Haplosclerida</taxon>
        <taxon>Niphatidae</taxon>
        <taxon>Amphimedon</taxon>
    </lineage>
</organism>
<evidence type="ECO:0008006" key="3">
    <source>
        <dbReference type="Google" id="ProtNLM"/>
    </source>
</evidence>
<feature type="compositionally biased region" description="Polar residues" evidence="1">
    <location>
        <begin position="76"/>
        <end position="94"/>
    </location>
</feature>
<dbReference type="InParanoid" id="A0A1X7VCQ0"/>
<dbReference type="eggNOG" id="KOG0987">
    <property type="taxonomic scope" value="Eukaryota"/>
</dbReference>
<dbReference type="InterPro" id="IPR051055">
    <property type="entry name" value="PIF1_helicase"/>
</dbReference>
<proteinExistence type="predicted"/>
<sequence length="476" mass="52906">MRQYAKQLSANQTCPAPSPECIRLHQLSQKDRKISKRNTTISDQHMLCMPLNSDGVVLVKPPQSTNATVSVPPGDQTASTSSRPESDRASTNSDFEARIASLDDSQRVLYEKVLEYSRAVYVFQMRIRESMLSPFRMFITGGAGTGKSHLPPVRDKFVFQDGRGCNPGSTHLWRDEFKVIELTQNMRQRQDTEYSEIHKRVRIGSQTKSDISVLRSSLTSGIRDPIDVSQPPFVDALCLLPLKEQVEDYNDSRLKDLSRFTKIYDFDGEHSIVESTTLIPGVVSHEEVPDSLIPSSDKDCAGLSCKVKLAIGAQVMLRCNIICEERLVNGARGIIVGFSWPNGADDRAKKGDSPQKEYVKFNDPRVGLVSRVTIDDSLEQEAVPIEPVTAKFFGKQGVTLQRTQLPLLPWWAATIHEVQGLSLDAAVIDLGPKVFEDGIAYIALSRVRTLQGVAVLGLVEKKITSSTVAKMMKWID</sequence>
<reference evidence="2" key="1">
    <citation type="submission" date="2017-05" db="UniProtKB">
        <authorList>
            <consortium name="EnsemblMetazoa"/>
        </authorList>
    </citation>
    <scope>IDENTIFICATION</scope>
</reference>